<sequence length="181" mass="21246">MSFVTVVNIQEQVLRPHQLHSKLSSYEADMILGQLVSILRNSYCYDEMTLKYVCRFLSPQAYQYLVNERILNQRCGYPLCDKSTAVHLHRDPFCMINVRASYVTKYCSEMHMKASSFLYAQLSSTPLSEREGIHLIANFNREKYEQDSEKYDPIIFEEYLREKRTQNDVDALIASIETLDF</sequence>
<dbReference type="OMA" id="IVEARMI"/>
<comment type="subcellular location">
    <subcellularLocation>
        <location evidence="1 12">Nucleus</location>
    </subcellularLocation>
</comment>
<dbReference type="STRING" id="1064592.G0VAJ0"/>
<evidence type="ECO:0000256" key="7">
    <source>
        <dbReference type="ARBA" id="ARBA00022912"/>
    </source>
</evidence>
<feature type="domain" description="RTR1-type" evidence="13">
    <location>
        <begin position="52"/>
        <end position="131"/>
    </location>
</feature>
<evidence type="ECO:0000256" key="9">
    <source>
        <dbReference type="ARBA" id="ARBA00047761"/>
    </source>
</evidence>
<dbReference type="EMBL" id="HE576753">
    <property type="protein sequence ID" value="CCC68515.1"/>
    <property type="molecule type" value="Genomic_DNA"/>
</dbReference>
<dbReference type="EC" id="3.1.3.16" evidence="12"/>
<accession>G0VAJ0</accession>
<keyword evidence="4 12" id="KW-0863">Zinc-finger</keyword>
<comment type="catalytic activity">
    <reaction evidence="10 12">
        <text>O-phospho-L-threonyl-[protein] + H2O = L-threonyl-[protein] + phosphate</text>
        <dbReference type="Rhea" id="RHEA:47004"/>
        <dbReference type="Rhea" id="RHEA-COMP:11060"/>
        <dbReference type="Rhea" id="RHEA-COMP:11605"/>
        <dbReference type="ChEBI" id="CHEBI:15377"/>
        <dbReference type="ChEBI" id="CHEBI:30013"/>
        <dbReference type="ChEBI" id="CHEBI:43474"/>
        <dbReference type="ChEBI" id="CHEBI:61977"/>
        <dbReference type="EC" id="3.1.3.16"/>
    </reaction>
</comment>
<evidence type="ECO:0000256" key="5">
    <source>
        <dbReference type="ARBA" id="ARBA00022801"/>
    </source>
</evidence>
<dbReference type="Proteomes" id="UP000001640">
    <property type="component" value="Chromosome 2"/>
</dbReference>
<dbReference type="GO" id="GO:0008420">
    <property type="term" value="F:RNA polymerase II CTD heptapeptide repeat phosphatase activity"/>
    <property type="evidence" value="ECO:0007669"/>
    <property type="project" value="UniProtKB-UniRule"/>
</dbReference>
<proteinExistence type="inferred from homology"/>
<dbReference type="PANTHER" id="PTHR14732">
    <property type="entry name" value="RNA POLYMERASE II SUBUNIT B1 CTD PHOSPHATASE RPAP2-RELATED"/>
    <property type="match status" value="1"/>
</dbReference>
<keyword evidence="6 12" id="KW-0862">Zinc</keyword>
<dbReference type="Pfam" id="PF04181">
    <property type="entry name" value="RPAP2_Rtr1"/>
    <property type="match status" value="1"/>
</dbReference>
<dbReference type="AlphaFoldDB" id="G0VAJ0"/>
<dbReference type="InterPro" id="IPR039693">
    <property type="entry name" value="Rtr1/RPAP2"/>
</dbReference>
<evidence type="ECO:0000256" key="6">
    <source>
        <dbReference type="ARBA" id="ARBA00022833"/>
    </source>
</evidence>
<evidence type="ECO:0000259" key="13">
    <source>
        <dbReference type="PROSITE" id="PS51479"/>
    </source>
</evidence>
<evidence type="ECO:0000313" key="15">
    <source>
        <dbReference type="Proteomes" id="UP000001640"/>
    </source>
</evidence>
<dbReference type="KEGG" id="ncs:NCAS_0B04310"/>
<evidence type="ECO:0000256" key="11">
    <source>
        <dbReference type="PROSITE-ProRule" id="PRU00812"/>
    </source>
</evidence>
<evidence type="ECO:0000256" key="1">
    <source>
        <dbReference type="ARBA" id="ARBA00004123"/>
    </source>
</evidence>
<dbReference type="InterPro" id="IPR007308">
    <property type="entry name" value="Rtr1/RPAP2_dom"/>
</dbReference>
<dbReference type="GO" id="GO:0043175">
    <property type="term" value="F:RNA polymerase core enzyme binding"/>
    <property type="evidence" value="ECO:0007669"/>
    <property type="project" value="UniProtKB-UniRule"/>
</dbReference>
<dbReference type="GO" id="GO:0008270">
    <property type="term" value="F:zinc ion binding"/>
    <property type="evidence" value="ECO:0007669"/>
    <property type="project" value="UniProtKB-KW"/>
</dbReference>
<comment type="similarity">
    <text evidence="2 11 12">Belongs to the RPAP2 family.</text>
</comment>
<dbReference type="PROSITE" id="PS51479">
    <property type="entry name" value="ZF_RTR1"/>
    <property type="match status" value="1"/>
</dbReference>
<dbReference type="HOGENOM" id="CLU_086709_1_0_1"/>
<keyword evidence="3 12" id="KW-0479">Metal-binding</keyword>
<keyword evidence="7 12" id="KW-0904">Protein phosphatase</keyword>
<dbReference type="GeneID" id="96902074"/>
<gene>
    <name evidence="14" type="primary">NCAS0B04310</name>
    <name evidence="14" type="ordered locus">NCAS_0B04310</name>
</gene>
<dbReference type="OrthoDB" id="2590500at2759"/>
<reference evidence="14 15" key="1">
    <citation type="journal article" date="2011" name="Proc. Natl. Acad. Sci. U.S.A.">
        <title>Evolutionary erosion of yeast sex chromosomes by mating-type switching accidents.</title>
        <authorList>
            <person name="Gordon J.L."/>
            <person name="Armisen D."/>
            <person name="Proux-Wera E."/>
            <person name="Oheigeartaigh S.S."/>
            <person name="Byrne K.P."/>
            <person name="Wolfe K.H."/>
        </authorList>
    </citation>
    <scope>NUCLEOTIDE SEQUENCE [LARGE SCALE GENOMIC DNA]</scope>
    <source>
        <strain evidence="15">ATCC 76901 / BCRC 22586 / CBS 4309 / NBRC 1992 / NRRL Y-12630</strain>
    </source>
</reference>
<protein>
    <recommendedName>
        <fullName evidence="12">RNA polymerase II subunit B1 CTD phosphatase RPAP2 homolog</fullName>
        <ecNumber evidence="12">3.1.3.16</ecNumber>
    </recommendedName>
</protein>
<keyword evidence="15" id="KW-1185">Reference proteome</keyword>
<keyword evidence="5 12" id="KW-0378">Hydrolase</keyword>
<evidence type="ECO:0000256" key="4">
    <source>
        <dbReference type="ARBA" id="ARBA00022771"/>
    </source>
</evidence>
<evidence type="ECO:0000256" key="10">
    <source>
        <dbReference type="ARBA" id="ARBA00048336"/>
    </source>
</evidence>
<comment type="catalytic activity">
    <reaction evidence="9 12">
        <text>O-phospho-L-seryl-[protein] + H2O = L-seryl-[protein] + phosphate</text>
        <dbReference type="Rhea" id="RHEA:20629"/>
        <dbReference type="Rhea" id="RHEA-COMP:9863"/>
        <dbReference type="Rhea" id="RHEA-COMP:11604"/>
        <dbReference type="ChEBI" id="CHEBI:15377"/>
        <dbReference type="ChEBI" id="CHEBI:29999"/>
        <dbReference type="ChEBI" id="CHEBI:43474"/>
        <dbReference type="ChEBI" id="CHEBI:83421"/>
        <dbReference type="EC" id="3.1.3.16"/>
    </reaction>
</comment>
<evidence type="ECO:0000256" key="3">
    <source>
        <dbReference type="ARBA" id="ARBA00022723"/>
    </source>
</evidence>
<dbReference type="GO" id="GO:0005634">
    <property type="term" value="C:nucleus"/>
    <property type="evidence" value="ECO:0007669"/>
    <property type="project" value="UniProtKB-SubCell"/>
</dbReference>
<dbReference type="RefSeq" id="XP_003674888.1">
    <property type="nucleotide sequence ID" value="XM_003674840.1"/>
</dbReference>
<dbReference type="eggNOG" id="KOG4780">
    <property type="taxonomic scope" value="Eukaryota"/>
</dbReference>
<evidence type="ECO:0000256" key="2">
    <source>
        <dbReference type="ARBA" id="ARBA00005676"/>
    </source>
</evidence>
<evidence type="ECO:0000313" key="14">
    <source>
        <dbReference type="EMBL" id="CCC68515.1"/>
    </source>
</evidence>
<evidence type="ECO:0000256" key="8">
    <source>
        <dbReference type="ARBA" id="ARBA00023242"/>
    </source>
</evidence>
<dbReference type="PANTHER" id="PTHR14732:SF0">
    <property type="entry name" value="RNA POLYMERASE II SUBUNIT B1 CTD PHOSPHATASE RPAP2-RELATED"/>
    <property type="match status" value="1"/>
</dbReference>
<dbReference type="InParanoid" id="G0VAJ0"/>
<dbReference type="Gene3D" id="1.25.40.820">
    <property type="match status" value="1"/>
</dbReference>
<dbReference type="GO" id="GO:0005737">
    <property type="term" value="C:cytoplasm"/>
    <property type="evidence" value="ECO:0007669"/>
    <property type="project" value="TreeGrafter"/>
</dbReference>
<reference key="2">
    <citation type="submission" date="2011-08" db="EMBL/GenBank/DDBJ databases">
        <title>Genome sequence of Naumovozyma castellii.</title>
        <authorList>
            <person name="Gordon J.L."/>
            <person name="Armisen D."/>
            <person name="Proux-Wera E."/>
            <person name="OhEigeartaigh S.S."/>
            <person name="Byrne K.P."/>
            <person name="Wolfe K.H."/>
        </authorList>
    </citation>
    <scope>NUCLEOTIDE SEQUENCE</scope>
    <source>
        <strain>Type strain:CBS 4309</strain>
    </source>
</reference>
<name>G0VAJ0_NAUCA</name>
<comment type="function">
    <text evidence="12">Putative RNA polymerase II subunit B1 C-terminal domain (CTD) phosphatase involved in RNA polymerase II transcription regulation.</text>
</comment>
<dbReference type="InterPro" id="IPR038534">
    <property type="entry name" value="Rtr1/RPAP2_sf"/>
</dbReference>
<evidence type="ECO:0000256" key="12">
    <source>
        <dbReference type="RuleBase" id="RU367080"/>
    </source>
</evidence>
<organism evidence="14 15">
    <name type="scientific">Naumovozyma castellii</name>
    <name type="common">Yeast</name>
    <name type="synonym">Saccharomyces castellii</name>
    <dbReference type="NCBI Taxonomy" id="27288"/>
    <lineage>
        <taxon>Eukaryota</taxon>
        <taxon>Fungi</taxon>
        <taxon>Dikarya</taxon>
        <taxon>Ascomycota</taxon>
        <taxon>Saccharomycotina</taxon>
        <taxon>Saccharomycetes</taxon>
        <taxon>Saccharomycetales</taxon>
        <taxon>Saccharomycetaceae</taxon>
        <taxon>Naumovozyma</taxon>
    </lineage>
</organism>
<keyword evidence="8 12" id="KW-0539">Nucleus</keyword>